<evidence type="ECO:0008006" key="13">
    <source>
        <dbReference type="Google" id="ProtNLM"/>
    </source>
</evidence>
<feature type="compositionally biased region" description="Polar residues" evidence="8">
    <location>
        <begin position="350"/>
        <end position="361"/>
    </location>
</feature>
<evidence type="ECO:0000256" key="2">
    <source>
        <dbReference type="ARBA" id="ARBA00022723"/>
    </source>
</evidence>
<dbReference type="PROSITE" id="PS50023">
    <property type="entry name" value="LIM_DOMAIN_2"/>
    <property type="match status" value="1"/>
</dbReference>
<dbReference type="InterPro" id="IPR000900">
    <property type="entry name" value="Nebulin_repeat"/>
</dbReference>
<dbReference type="Pfam" id="PF00880">
    <property type="entry name" value="Nebulin"/>
    <property type="match status" value="2"/>
</dbReference>
<feature type="region of interest" description="Disordered" evidence="8">
    <location>
        <begin position="221"/>
        <end position="274"/>
    </location>
</feature>
<evidence type="ECO:0000256" key="5">
    <source>
        <dbReference type="ARBA" id="ARBA00023038"/>
    </source>
</evidence>
<evidence type="ECO:0000256" key="8">
    <source>
        <dbReference type="SAM" id="MobiDB-lite"/>
    </source>
</evidence>
<proteinExistence type="predicted"/>
<dbReference type="InterPro" id="IPR051759">
    <property type="entry name" value="LIM-SH3_domain_protein"/>
</dbReference>
<feature type="domain" description="LIM zinc-binding" evidence="10">
    <location>
        <begin position="3"/>
        <end position="63"/>
    </location>
</feature>
<feature type="compositionally biased region" description="Low complexity" evidence="8">
    <location>
        <begin position="247"/>
        <end position="257"/>
    </location>
</feature>
<dbReference type="Proteomes" id="UP000823941">
    <property type="component" value="Chromosome 2"/>
</dbReference>
<feature type="region of interest" description="Disordered" evidence="8">
    <location>
        <begin position="164"/>
        <end position="204"/>
    </location>
</feature>
<keyword evidence="1 7" id="KW-0728">SH3 domain</keyword>
<feature type="compositionally biased region" description="Pro residues" evidence="8">
    <location>
        <begin position="234"/>
        <end position="246"/>
    </location>
</feature>
<comment type="caution">
    <text evidence="11">The sequence shown here is derived from an EMBL/GenBank/DDBJ whole genome shotgun (WGS) entry which is preliminary data.</text>
</comment>
<dbReference type="InterPro" id="IPR001781">
    <property type="entry name" value="Znf_LIM"/>
</dbReference>
<evidence type="ECO:0000259" key="9">
    <source>
        <dbReference type="PROSITE" id="PS50002"/>
    </source>
</evidence>
<dbReference type="SUPFAM" id="SSF57716">
    <property type="entry name" value="Glucocorticoid receptor-like (DNA-binding domain)"/>
    <property type="match status" value="1"/>
</dbReference>
<dbReference type="SMART" id="SM00227">
    <property type="entry name" value="NEBU"/>
    <property type="match status" value="2"/>
</dbReference>
<dbReference type="CDD" id="cd09447">
    <property type="entry name" value="LIM_LASP"/>
    <property type="match status" value="1"/>
</dbReference>
<dbReference type="Pfam" id="PF00412">
    <property type="entry name" value="LIM"/>
    <property type="match status" value="1"/>
</dbReference>
<dbReference type="PROSITE" id="PS51216">
    <property type="entry name" value="NEBULIN"/>
    <property type="match status" value="2"/>
</dbReference>
<dbReference type="PRINTS" id="PR00499">
    <property type="entry name" value="P67PHOX"/>
</dbReference>
<accession>A0ABQ7R5Y6</accession>
<keyword evidence="12" id="KW-1185">Reference proteome</keyword>
<keyword evidence="5 6" id="KW-0440">LIM domain</keyword>
<evidence type="ECO:0000256" key="3">
    <source>
        <dbReference type="ARBA" id="ARBA00022737"/>
    </source>
</evidence>
<evidence type="ECO:0000256" key="4">
    <source>
        <dbReference type="ARBA" id="ARBA00022833"/>
    </source>
</evidence>
<protein>
    <recommendedName>
        <fullName evidence="13">LIM and SH3 domain protein Lasp</fullName>
    </recommendedName>
</protein>
<keyword evidence="4 6" id="KW-0862">Zinc</keyword>
<dbReference type="PROSITE" id="PS00478">
    <property type="entry name" value="LIM_DOMAIN_1"/>
    <property type="match status" value="1"/>
</dbReference>
<evidence type="ECO:0000256" key="1">
    <source>
        <dbReference type="ARBA" id="ARBA00022443"/>
    </source>
</evidence>
<name>A0ABQ7R5Y6_PLUXY</name>
<feature type="domain" description="SH3" evidence="9">
    <location>
        <begin position="384"/>
        <end position="445"/>
    </location>
</feature>
<keyword evidence="3" id="KW-0677">Repeat</keyword>
<reference evidence="11 12" key="1">
    <citation type="submission" date="2021-06" db="EMBL/GenBank/DDBJ databases">
        <title>A haploid diamondback moth (Plutella xylostella L.) genome assembly resolves 31 chromosomes and identifies a diamide resistance mutation.</title>
        <authorList>
            <person name="Ward C.M."/>
            <person name="Perry K.D."/>
            <person name="Baker G."/>
            <person name="Powis K."/>
            <person name="Heckel D.G."/>
            <person name="Baxter S.W."/>
        </authorList>
    </citation>
    <scope>NUCLEOTIDE SEQUENCE [LARGE SCALE GENOMIC DNA]</scope>
    <source>
        <strain evidence="11 12">LV</strain>
        <tissue evidence="11">Single pupa</tissue>
    </source>
</reference>
<dbReference type="PROSITE" id="PS50002">
    <property type="entry name" value="SH3"/>
    <property type="match status" value="1"/>
</dbReference>
<evidence type="ECO:0000313" key="12">
    <source>
        <dbReference type="Proteomes" id="UP000823941"/>
    </source>
</evidence>
<dbReference type="Pfam" id="PF00018">
    <property type="entry name" value="SH3_1"/>
    <property type="match status" value="1"/>
</dbReference>
<dbReference type="InterPro" id="IPR036028">
    <property type="entry name" value="SH3-like_dom_sf"/>
</dbReference>
<dbReference type="PANTHER" id="PTHR46218">
    <property type="entry name" value="LASP"/>
    <property type="match status" value="1"/>
</dbReference>
<evidence type="ECO:0000259" key="10">
    <source>
        <dbReference type="PROSITE" id="PS50023"/>
    </source>
</evidence>
<dbReference type="PANTHER" id="PTHR46218:SF4">
    <property type="entry name" value="LIM AND SH3 DOMAIN PROTEIN LASP"/>
    <property type="match status" value="1"/>
</dbReference>
<gene>
    <name evidence="11" type="ORF">JYU34_001087</name>
</gene>
<dbReference type="InterPro" id="IPR001452">
    <property type="entry name" value="SH3_domain"/>
</dbReference>
<dbReference type="Gene3D" id="2.30.30.40">
    <property type="entry name" value="SH3 Domains"/>
    <property type="match status" value="1"/>
</dbReference>
<dbReference type="PRINTS" id="PR00452">
    <property type="entry name" value="SH3DOMAIN"/>
</dbReference>
<dbReference type="EMBL" id="JAHIBW010000002">
    <property type="protein sequence ID" value="KAG7312716.1"/>
    <property type="molecule type" value="Genomic_DNA"/>
</dbReference>
<dbReference type="SUPFAM" id="SSF50044">
    <property type="entry name" value="SH3-domain"/>
    <property type="match status" value="1"/>
</dbReference>
<evidence type="ECO:0000313" key="11">
    <source>
        <dbReference type="EMBL" id="KAG7312716.1"/>
    </source>
</evidence>
<evidence type="ECO:0000256" key="6">
    <source>
        <dbReference type="PROSITE-ProRule" id="PRU00125"/>
    </source>
</evidence>
<keyword evidence="2 6" id="KW-0479">Metal-binding</keyword>
<evidence type="ECO:0000256" key="7">
    <source>
        <dbReference type="PROSITE-ProRule" id="PRU00192"/>
    </source>
</evidence>
<feature type="compositionally biased region" description="Low complexity" evidence="8">
    <location>
        <begin position="174"/>
        <end position="204"/>
    </location>
</feature>
<dbReference type="Gene3D" id="2.10.110.10">
    <property type="entry name" value="Cysteine Rich Protein"/>
    <property type="match status" value="1"/>
</dbReference>
<dbReference type="SMART" id="SM00132">
    <property type="entry name" value="LIM"/>
    <property type="match status" value="1"/>
</dbReference>
<organism evidence="11 12">
    <name type="scientific">Plutella xylostella</name>
    <name type="common">Diamondback moth</name>
    <name type="synonym">Plutella maculipennis</name>
    <dbReference type="NCBI Taxonomy" id="51655"/>
    <lineage>
        <taxon>Eukaryota</taxon>
        <taxon>Metazoa</taxon>
        <taxon>Ecdysozoa</taxon>
        <taxon>Arthropoda</taxon>
        <taxon>Hexapoda</taxon>
        <taxon>Insecta</taxon>
        <taxon>Pterygota</taxon>
        <taxon>Neoptera</taxon>
        <taxon>Endopterygota</taxon>
        <taxon>Lepidoptera</taxon>
        <taxon>Glossata</taxon>
        <taxon>Ditrysia</taxon>
        <taxon>Yponomeutoidea</taxon>
        <taxon>Plutellidae</taxon>
        <taxon>Plutella</taxon>
    </lineage>
</organism>
<sequence>MNKTCARCEKTVYPTEELKCLDKTWHKGCFKCQECGMTLNMRTYKGYGKLPYCESHVPKAKHTTMAETPELKRIAENTKLQSNVKYHADFERSKGKFTQVADDPETLRIKANTKIISNVAYHGDLEKKAHMERQRQINENGEIVDVTSTDNYHQQIDNYASEMLSANVPPPNLPQKTHYQTPQPTQQQQQHQPPRPQQNQEYYKQQQKYDTDYNYTQQQYPTQYSNSSNHTPQYPTPPQYASPPPHAAYQPANQNQFPNPPAQYSNPAAVNSNYAPPPTQYAAQTQQYDDYKYSYGQYQQQNFGVGQQQKIGRIQDYDPLSDGPRAPVNTQRASTTLIYNSTSDGKKGNGTHQPIQQQSRSIGRVHDLDPLVDEPPPHNNANSASQRVYVAMYDYEANDSDEVSFREGDLISNVTSIDSGWMTGQVLRTGRTGMLPANYVEVQQH</sequence>
<dbReference type="CDD" id="cd11789">
    <property type="entry name" value="SH3_Nebulin_family_C"/>
    <property type="match status" value="1"/>
</dbReference>
<feature type="region of interest" description="Disordered" evidence="8">
    <location>
        <begin position="340"/>
        <end position="361"/>
    </location>
</feature>
<dbReference type="SMART" id="SM00326">
    <property type="entry name" value="SH3"/>
    <property type="match status" value="1"/>
</dbReference>